<dbReference type="Proteomes" id="UP001209570">
    <property type="component" value="Unassembled WGS sequence"/>
</dbReference>
<sequence length="111" mass="12276">MTGALVGVVTFASSFGSQCFAGTGDRHEGTYYKSQRHGMGTYIWANGDKYIGNFKRGQGLYREASPGRSRDDEDDEENLPYHTNLSTGLFKRGVLQDGGKFTIETIKAPRE</sequence>
<keyword evidence="1" id="KW-0677">Repeat</keyword>
<evidence type="ECO:0000313" key="3">
    <source>
        <dbReference type="EMBL" id="KAJ0393973.1"/>
    </source>
</evidence>
<dbReference type="EMBL" id="JAKCXM010000444">
    <property type="protein sequence ID" value="KAJ0393973.1"/>
    <property type="molecule type" value="Genomic_DNA"/>
</dbReference>
<name>A0AAD5Q6M4_PYTIN</name>
<comment type="caution">
    <text evidence="3">The sequence shown here is derived from an EMBL/GenBank/DDBJ whole genome shotgun (WGS) entry which is preliminary data.</text>
</comment>
<dbReference type="Gene3D" id="2.20.110.10">
    <property type="entry name" value="Histone H3 K4-specific methyltransferase SET7/9 N-terminal domain"/>
    <property type="match status" value="1"/>
</dbReference>
<dbReference type="Pfam" id="PF02493">
    <property type="entry name" value="MORN"/>
    <property type="match status" value="1"/>
</dbReference>
<organism evidence="3 4">
    <name type="scientific">Pythium insidiosum</name>
    <name type="common">Pythiosis disease agent</name>
    <dbReference type="NCBI Taxonomy" id="114742"/>
    <lineage>
        <taxon>Eukaryota</taxon>
        <taxon>Sar</taxon>
        <taxon>Stramenopiles</taxon>
        <taxon>Oomycota</taxon>
        <taxon>Peronosporomycetes</taxon>
        <taxon>Pythiales</taxon>
        <taxon>Pythiaceae</taxon>
        <taxon>Pythium</taxon>
    </lineage>
</organism>
<accession>A0AAD5Q6M4</accession>
<reference evidence="3" key="1">
    <citation type="submission" date="2021-12" db="EMBL/GenBank/DDBJ databases">
        <title>Prjna785345.</title>
        <authorList>
            <person name="Rujirawat T."/>
            <person name="Krajaejun T."/>
        </authorList>
    </citation>
    <scope>NUCLEOTIDE SEQUENCE</scope>
    <source>
        <strain evidence="3">Pi057C3</strain>
    </source>
</reference>
<dbReference type="AlphaFoldDB" id="A0AAD5Q6M4"/>
<gene>
    <name evidence="3" type="ORF">P43SY_009805</name>
</gene>
<feature type="region of interest" description="Disordered" evidence="2">
    <location>
        <begin position="61"/>
        <end position="84"/>
    </location>
</feature>
<dbReference type="InterPro" id="IPR003409">
    <property type="entry name" value="MORN"/>
</dbReference>
<proteinExistence type="predicted"/>
<keyword evidence="4" id="KW-1185">Reference proteome</keyword>
<evidence type="ECO:0000313" key="4">
    <source>
        <dbReference type="Proteomes" id="UP001209570"/>
    </source>
</evidence>
<dbReference type="SUPFAM" id="SSF82185">
    <property type="entry name" value="Histone H3 K4-specific methyltransferase SET7/9 N-terminal domain"/>
    <property type="match status" value="1"/>
</dbReference>
<evidence type="ECO:0000256" key="2">
    <source>
        <dbReference type="SAM" id="MobiDB-lite"/>
    </source>
</evidence>
<protein>
    <submittedName>
        <fullName evidence="3">Uncharacterized protein</fullName>
    </submittedName>
</protein>
<evidence type="ECO:0000256" key="1">
    <source>
        <dbReference type="ARBA" id="ARBA00022737"/>
    </source>
</evidence>